<name>A0A8S3D1A4_9BILA</name>
<dbReference type="EMBL" id="CAJOBJ010259709">
    <property type="protein sequence ID" value="CAF5109899.1"/>
    <property type="molecule type" value="Genomic_DNA"/>
</dbReference>
<comment type="caution">
    <text evidence="1">The sequence shown here is derived from an EMBL/GenBank/DDBJ whole genome shotgun (WGS) entry which is preliminary data.</text>
</comment>
<accession>A0A8S3D1A4</accession>
<proteinExistence type="predicted"/>
<organism evidence="1 3">
    <name type="scientific">Rotaria magnacalcarata</name>
    <dbReference type="NCBI Taxonomy" id="392030"/>
    <lineage>
        <taxon>Eukaryota</taxon>
        <taxon>Metazoa</taxon>
        <taxon>Spiralia</taxon>
        <taxon>Gnathifera</taxon>
        <taxon>Rotifera</taxon>
        <taxon>Eurotatoria</taxon>
        <taxon>Bdelloidea</taxon>
        <taxon>Philodinida</taxon>
        <taxon>Philodinidae</taxon>
        <taxon>Rotaria</taxon>
    </lineage>
</organism>
<feature type="non-terminal residue" evidence="1">
    <location>
        <position position="1"/>
    </location>
</feature>
<evidence type="ECO:0000313" key="1">
    <source>
        <dbReference type="EMBL" id="CAF4939476.1"/>
    </source>
</evidence>
<protein>
    <submittedName>
        <fullName evidence="1">Uncharacterized protein</fullName>
    </submittedName>
</protein>
<dbReference type="Proteomes" id="UP000681720">
    <property type="component" value="Unassembled WGS sequence"/>
</dbReference>
<evidence type="ECO:0000313" key="2">
    <source>
        <dbReference type="EMBL" id="CAF5109899.1"/>
    </source>
</evidence>
<dbReference type="AlphaFoldDB" id="A0A8S3D1A4"/>
<dbReference type="Proteomes" id="UP000681967">
    <property type="component" value="Unassembled WGS sequence"/>
</dbReference>
<dbReference type="EMBL" id="CAJOBH010181090">
    <property type="protein sequence ID" value="CAF4939476.1"/>
    <property type="molecule type" value="Genomic_DNA"/>
</dbReference>
<reference evidence="1" key="1">
    <citation type="submission" date="2021-02" db="EMBL/GenBank/DDBJ databases">
        <authorList>
            <person name="Nowell W R."/>
        </authorList>
    </citation>
    <scope>NUCLEOTIDE SEQUENCE</scope>
</reference>
<sequence>ESFVGDGSGWVLRCCLGFIPSRLVSVSIVFLGEFFVLVERAEIGVTPIKFL</sequence>
<evidence type="ECO:0000313" key="3">
    <source>
        <dbReference type="Proteomes" id="UP000681967"/>
    </source>
</evidence>
<gene>
    <name evidence="1" type="ORF">BYL167_LOCUS53603</name>
    <name evidence="2" type="ORF">GIL414_LOCUS63120</name>
</gene>